<name>A0A9P1FZ89_9DINO</name>
<feature type="transmembrane region" description="Helical" evidence="2">
    <location>
        <begin position="77"/>
        <end position="97"/>
    </location>
</feature>
<evidence type="ECO:0000313" key="5">
    <source>
        <dbReference type="EMBL" id="CAL4779014.1"/>
    </source>
</evidence>
<reference evidence="4" key="2">
    <citation type="submission" date="2024-04" db="EMBL/GenBank/DDBJ databases">
        <authorList>
            <person name="Chen Y."/>
            <person name="Shah S."/>
            <person name="Dougan E. K."/>
            <person name="Thang M."/>
            <person name="Chan C."/>
        </authorList>
    </citation>
    <scope>NUCLEOTIDE SEQUENCE [LARGE SCALE GENOMIC DNA]</scope>
</reference>
<keyword evidence="2" id="KW-1133">Transmembrane helix</keyword>
<dbReference type="Proteomes" id="UP001152797">
    <property type="component" value="Unassembled WGS sequence"/>
</dbReference>
<dbReference type="EMBL" id="CAMXCT010001622">
    <property type="protein sequence ID" value="CAI3991702.1"/>
    <property type="molecule type" value="Genomic_DNA"/>
</dbReference>
<evidence type="ECO:0000256" key="1">
    <source>
        <dbReference type="SAM" id="MobiDB-lite"/>
    </source>
</evidence>
<dbReference type="AlphaFoldDB" id="A0A9P1FZ89"/>
<reference evidence="3" key="1">
    <citation type="submission" date="2022-10" db="EMBL/GenBank/DDBJ databases">
        <authorList>
            <person name="Chen Y."/>
            <person name="Dougan E. K."/>
            <person name="Chan C."/>
            <person name="Rhodes N."/>
            <person name="Thang M."/>
        </authorList>
    </citation>
    <scope>NUCLEOTIDE SEQUENCE</scope>
</reference>
<feature type="transmembrane region" description="Helical" evidence="2">
    <location>
        <begin position="158"/>
        <end position="179"/>
    </location>
</feature>
<feature type="transmembrane region" description="Helical" evidence="2">
    <location>
        <begin position="103"/>
        <end position="124"/>
    </location>
</feature>
<feature type="region of interest" description="Disordered" evidence="1">
    <location>
        <begin position="367"/>
        <end position="402"/>
    </location>
</feature>
<dbReference type="EMBL" id="CAMXCT030001622">
    <property type="protein sequence ID" value="CAL4779014.1"/>
    <property type="molecule type" value="Genomic_DNA"/>
</dbReference>
<keyword evidence="6" id="KW-1185">Reference proteome</keyword>
<feature type="compositionally biased region" description="Low complexity" evidence="1">
    <location>
        <begin position="378"/>
        <end position="392"/>
    </location>
</feature>
<feature type="transmembrane region" description="Helical" evidence="2">
    <location>
        <begin position="12"/>
        <end position="29"/>
    </location>
</feature>
<keyword evidence="2 5" id="KW-0812">Transmembrane</keyword>
<dbReference type="OrthoDB" id="442028at2759"/>
<accession>A0A9P1FZ89</accession>
<protein>
    <submittedName>
        <fullName evidence="5">Transmembrane protein</fullName>
    </submittedName>
</protein>
<evidence type="ECO:0000256" key="2">
    <source>
        <dbReference type="SAM" id="Phobius"/>
    </source>
</evidence>
<organism evidence="3">
    <name type="scientific">Cladocopium goreaui</name>
    <dbReference type="NCBI Taxonomy" id="2562237"/>
    <lineage>
        <taxon>Eukaryota</taxon>
        <taxon>Sar</taxon>
        <taxon>Alveolata</taxon>
        <taxon>Dinophyceae</taxon>
        <taxon>Suessiales</taxon>
        <taxon>Symbiodiniaceae</taxon>
        <taxon>Cladocopium</taxon>
    </lineage>
</organism>
<evidence type="ECO:0000313" key="4">
    <source>
        <dbReference type="EMBL" id="CAL1145077.1"/>
    </source>
</evidence>
<dbReference type="EMBL" id="CAMXCT020001622">
    <property type="protein sequence ID" value="CAL1145077.1"/>
    <property type="molecule type" value="Genomic_DNA"/>
</dbReference>
<proteinExistence type="predicted"/>
<evidence type="ECO:0000313" key="3">
    <source>
        <dbReference type="EMBL" id="CAI3991702.1"/>
    </source>
</evidence>
<comment type="caution">
    <text evidence="3">The sequence shown here is derived from an EMBL/GenBank/DDBJ whole genome shotgun (WGS) entry which is preliminary data.</text>
</comment>
<sequence>MVFSLWKADVRHLLAIFGVVLLVSLHLHFRNPDISDVLRRLWTWLQPSHVRFQGSQRQLDQQRRYETELQKTRIQNFMYLNTPFIHLSFGLCLAAFWRLMHTPALFLLIQTLVILMGYCLHCWADGRVLSNGEFRVWRATFIFIHFTSALTAFNDPDLVLFCITDKILGFTVCFLNLVLLDCKVTLSLYTFEAVLLSYRLWDLIGFKDLTPIMVFASVASHILCAATIALVDITVRSTNVAKVDSSDASSLMLGFRHVLRGLCDGDLLLDRSSCRIVDDASGLERLLKSNKKLCETSFLDLFLDTESRQRFLHFLHTDETETSADLAIPRGLRVFLQGAHGPVSMDLFHTRIPSTIGNDYCLLAMKEDPEEKPPPDAAPGSVPPAVASASSHTRTRPTRSSDTEIVDAYEDLMEVALLFSNETGLLDIKQVHLVFHRQSWAPNIESGMPTLRRFIRPSDWDRIEQMIQNVINLPPADIERRCYFRHPMLFRVPGSSRSYICSRETYITLGQPSVYPIDQQRPIHFRMHLSSFDSSQIRRPREQELEGIDEE</sequence>
<gene>
    <name evidence="3" type="ORF">C1SCF055_LOCUS18588</name>
</gene>
<evidence type="ECO:0000313" key="6">
    <source>
        <dbReference type="Proteomes" id="UP001152797"/>
    </source>
</evidence>
<feature type="transmembrane region" description="Helical" evidence="2">
    <location>
        <begin position="136"/>
        <end position="152"/>
    </location>
</feature>
<keyword evidence="2" id="KW-0472">Membrane</keyword>
<feature type="transmembrane region" description="Helical" evidence="2">
    <location>
        <begin position="212"/>
        <end position="235"/>
    </location>
</feature>